<dbReference type="Proteomes" id="UP000828390">
    <property type="component" value="Unassembled WGS sequence"/>
</dbReference>
<organism evidence="2 3">
    <name type="scientific">Dreissena polymorpha</name>
    <name type="common">Zebra mussel</name>
    <name type="synonym">Mytilus polymorpha</name>
    <dbReference type="NCBI Taxonomy" id="45954"/>
    <lineage>
        <taxon>Eukaryota</taxon>
        <taxon>Metazoa</taxon>
        <taxon>Spiralia</taxon>
        <taxon>Lophotrochozoa</taxon>
        <taxon>Mollusca</taxon>
        <taxon>Bivalvia</taxon>
        <taxon>Autobranchia</taxon>
        <taxon>Heteroconchia</taxon>
        <taxon>Euheterodonta</taxon>
        <taxon>Imparidentia</taxon>
        <taxon>Neoheterodontei</taxon>
        <taxon>Myida</taxon>
        <taxon>Dreissenoidea</taxon>
        <taxon>Dreissenidae</taxon>
        <taxon>Dreissena</taxon>
    </lineage>
</organism>
<accession>A0A9D4EBF0</accession>
<dbReference type="EMBL" id="JAIWYP010000009">
    <property type="protein sequence ID" value="KAH3775260.1"/>
    <property type="molecule type" value="Genomic_DNA"/>
</dbReference>
<sequence>MLGMSTTRAQNAQPSPSVSTEAAQMPTTLYAMNAMKTSRYLRDGIEIRNVNVCARGTITIAGPEHAAQPD</sequence>
<keyword evidence="3" id="KW-1185">Reference proteome</keyword>
<evidence type="ECO:0000313" key="3">
    <source>
        <dbReference type="Proteomes" id="UP000828390"/>
    </source>
</evidence>
<comment type="caution">
    <text evidence="2">The sequence shown here is derived from an EMBL/GenBank/DDBJ whole genome shotgun (WGS) entry which is preliminary data.</text>
</comment>
<gene>
    <name evidence="2" type="ORF">DPMN_176661</name>
</gene>
<reference evidence="2" key="2">
    <citation type="submission" date="2020-11" db="EMBL/GenBank/DDBJ databases">
        <authorList>
            <person name="McCartney M.A."/>
            <person name="Auch B."/>
            <person name="Kono T."/>
            <person name="Mallez S."/>
            <person name="Becker A."/>
            <person name="Gohl D.M."/>
            <person name="Silverstein K.A.T."/>
            <person name="Koren S."/>
            <person name="Bechman K.B."/>
            <person name="Herman A."/>
            <person name="Abrahante J.E."/>
            <person name="Garbe J."/>
        </authorList>
    </citation>
    <scope>NUCLEOTIDE SEQUENCE</scope>
    <source>
        <strain evidence="2">Duluth1</strain>
        <tissue evidence="2">Whole animal</tissue>
    </source>
</reference>
<feature type="region of interest" description="Disordered" evidence="1">
    <location>
        <begin position="1"/>
        <end position="24"/>
    </location>
</feature>
<proteinExistence type="predicted"/>
<name>A0A9D4EBF0_DREPO</name>
<protein>
    <submittedName>
        <fullName evidence="2">Uncharacterized protein</fullName>
    </submittedName>
</protein>
<dbReference type="AlphaFoldDB" id="A0A9D4EBF0"/>
<evidence type="ECO:0000313" key="2">
    <source>
        <dbReference type="EMBL" id="KAH3775260.1"/>
    </source>
</evidence>
<evidence type="ECO:0000256" key="1">
    <source>
        <dbReference type="SAM" id="MobiDB-lite"/>
    </source>
</evidence>
<reference evidence="2" key="1">
    <citation type="journal article" date="2019" name="bioRxiv">
        <title>The Genome of the Zebra Mussel, Dreissena polymorpha: A Resource for Invasive Species Research.</title>
        <authorList>
            <person name="McCartney M.A."/>
            <person name="Auch B."/>
            <person name="Kono T."/>
            <person name="Mallez S."/>
            <person name="Zhang Y."/>
            <person name="Obille A."/>
            <person name="Becker A."/>
            <person name="Abrahante J.E."/>
            <person name="Garbe J."/>
            <person name="Badalamenti J.P."/>
            <person name="Herman A."/>
            <person name="Mangelson H."/>
            <person name="Liachko I."/>
            <person name="Sullivan S."/>
            <person name="Sone E.D."/>
            <person name="Koren S."/>
            <person name="Silverstein K.A.T."/>
            <person name="Beckman K.B."/>
            <person name="Gohl D.M."/>
        </authorList>
    </citation>
    <scope>NUCLEOTIDE SEQUENCE</scope>
    <source>
        <strain evidence="2">Duluth1</strain>
        <tissue evidence="2">Whole animal</tissue>
    </source>
</reference>